<evidence type="ECO:0000313" key="2">
    <source>
        <dbReference type="EMBL" id="KAK4544868.1"/>
    </source>
</evidence>
<keyword evidence="1" id="KW-0472">Membrane</keyword>
<dbReference type="EMBL" id="JAVFHQ010000022">
    <property type="protein sequence ID" value="KAK4544868.1"/>
    <property type="molecule type" value="Genomic_DNA"/>
</dbReference>
<name>A0AAV9JIW2_9PEZI</name>
<organism evidence="2 3">
    <name type="scientific">Oleoguttula mirabilis</name>
    <dbReference type="NCBI Taxonomy" id="1507867"/>
    <lineage>
        <taxon>Eukaryota</taxon>
        <taxon>Fungi</taxon>
        <taxon>Dikarya</taxon>
        <taxon>Ascomycota</taxon>
        <taxon>Pezizomycotina</taxon>
        <taxon>Dothideomycetes</taxon>
        <taxon>Dothideomycetidae</taxon>
        <taxon>Mycosphaerellales</taxon>
        <taxon>Teratosphaeriaceae</taxon>
        <taxon>Oleoguttula</taxon>
    </lineage>
</organism>
<dbReference type="AlphaFoldDB" id="A0AAV9JIW2"/>
<gene>
    <name evidence="2" type="ORF">LTR36_003772</name>
</gene>
<dbReference type="Proteomes" id="UP001324427">
    <property type="component" value="Unassembled WGS sequence"/>
</dbReference>
<comment type="caution">
    <text evidence="2">The sequence shown here is derived from an EMBL/GenBank/DDBJ whole genome shotgun (WGS) entry which is preliminary data.</text>
</comment>
<keyword evidence="1" id="KW-1133">Transmembrane helix</keyword>
<sequence>MEADDDDNSEQCRSHGGDASRARRYWKALQLRQSLGRTYRRHFLERDWRQACVVESDVSAMEIESGVSCVQQCNGVERGVVSSWFWDGLDVYGRFWMKVEDLHESSYSLEDALEDAFCRFLRHDKAGYGKARSLSREDVVLLLAIATFVGIFLVLFGRTQYAAYRMNVCYWRCLLERHGPTYQQRREVVVHGES</sequence>
<feature type="transmembrane region" description="Helical" evidence="1">
    <location>
        <begin position="139"/>
        <end position="157"/>
    </location>
</feature>
<protein>
    <submittedName>
        <fullName evidence="2">Uncharacterized protein</fullName>
    </submittedName>
</protein>
<evidence type="ECO:0000313" key="3">
    <source>
        <dbReference type="Proteomes" id="UP001324427"/>
    </source>
</evidence>
<keyword evidence="3" id="KW-1185">Reference proteome</keyword>
<evidence type="ECO:0000256" key="1">
    <source>
        <dbReference type="SAM" id="Phobius"/>
    </source>
</evidence>
<reference evidence="2 3" key="1">
    <citation type="submission" date="2021-11" db="EMBL/GenBank/DDBJ databases">
        <title>Black yeast isolated from Biological Soil Crust.</title>
        <authorList>
            <person name="Kurbessoian T."/>
        </authorList>
    </citation>
    <scope>NUCLEOTIDE SEQUENCE [LARGE SCALE GENOMIC DNA]</scope>
    <source>
        <strain evidence="2 3">CCFEE 5522</strain>
    </source>
</reference>
<accession>A0AAV9JIW2</accession>
<keyword evidence="1" id="KW-0812">Transmembrane</keyword>
<proteinExistence type="predicted"/>